<evidence type="ECO:0000313" key="2">
    <source>
        <dbReference type="EMBL" id="MCO8270906.1"/>
    </source>
</evidence>
<evidence type="ECO:0000256" key="1">
    <source>
        <dbReference type="SAM" id="Phobius"/>
    </source>
</evidence>
<comment type="caution">
    <text evidence="2">The sequence shown here is derived from an EMBL/GenBank/DDBJ whole genome shotgun (WGS) entry which is preliminary data.</text>
</comment>
<dbReference type="RefSeq" id="WP_253237027.1">
    <property type="nucleotide sequence ID" value="NZ_JAMYJR010000009.1"/>
</dbReference>
<proteinExistence type="predicted"/>
<name>A0ABT1DLG3_9ACTN</name>
<feature type="transmembrane region" description="Helical" evidence="1">
    <location>
        <begin position="127"/>
        <end position="147"/>
    </location>
</feature>
<keyword evidence="1" id="KW-0472">Membrane</keyword>
<gene>
    <name evidence="2" type="ORF">M1L60_09910</name>
</gene>
<sequence>MTTTILDRIVRWNLDLDGDWYGDERERYRWYEGIAAAASMQWVAVPWAAAIMVWPLGRPSVIPLAVVLVAMFVPMLVCMWYVRSRRVETTPRVMDTRRVVWGLIGGLPYAVFLVGALRAYGPDDSTWIGAAVGGVVGGLGGLVAQFVQSRRRRRQEALAAADED</sequence>
<feature type="transmembrane region" description="Helical" evidence="1">
    <location>
        <begin position="60"/>
        <end position="82"/>
    </location>
</feature>
<reference evidence="2 3" key="1">
    <citation type="submission" date="2022-06" db="EMBL/GenBank/DDBJ databases">
        <title>New Species of the Genus Actinoplanes, ActinopZanes ferrugineus.</title>
        <authorList>
            <person name="Ding P."/>
        </authorList>
    </citation>
    <scope>NUCLEOTIDE SEQUENCE [LARGE SCALE GENOMIC DNA]</scope>
    <source>
        <strain evidence="2 3">TRM88003</strain>
    </source>
</reference>
<keyword evidence="1" id="KW-1133">Transmembrane helix</keyword>
<keyword evidence="1" id="KW-0812">Transmembrane</keyword>
<organism evidence="2 3">
    <name type="scientific">Paractinoplanes aksuensis</name>
    <dbReference type="NCBI Taxonomy" id="2939490"/>
    <lineage>
        <taxon>Bacteria</taxon>
        <taxon>Bacillati</taxon>
        <taxon>Actinomycetota</taxon>
        <taxon>Actinomycetes</taxon>
        <taxon>Micromonosporales</taxon>
        <taxon>Micromonosporaceae</taxon>
        <taxon>Paractinoplanes</taxon>
    </lineage>
</organism>
<feature type="transmembrane region" description="Helical" evidence="1">
    <location>
        <begin position="34"/>
        <end position="54"/>
    </location>
</feature>
<feature type="transmembrane region" description="Helical" evidence="1">
    <location>
        <begin position="103"/>
        <end position="121"/>
    </location>
</feature>
<dbReference type="EMBL" id="JAMYJR010000009">
    <property type="protein sequence ID" value="MCO8270906.1"/>
    <property type="molecule type" value="Genomic_DNA"/>
</dbReference>
<protein>
    <recommendedName>
        <fullName evidence="4">DUF2029 domain-containing protein</fullName>
    </recommendedName>
</protein>
<evidence type="ECO:0000313" key="3">
    <source>
        <dbReference type="Proteomes" id="UP001523369"/>
    </source>
</evidence>
<keyword evidence="3" id="KW-1185">Reference proteome</keyword>
<dbReference type="Proteomes" id="UP001523369">
    <property type="component" value="Unassembled WGS sequence"/>
</dbReference>
<evidence type="ECO:0008006" key="4">
    <source>
        <dbReference type="Google" id="ProtNLM"/>
    </source>
</evidence>
<accession>A0ABT1DLG3</accession>